<dbReference type="EMBL" id="MK500327">
    <property type="protein sequence ID" value="QBK85615.1"/>
    <property type="molecule type" value="Genomic_DNA"/>
</dbReference>
<protein>
    <submittedName>
        <fullName evidence="1">Uncharacterized protein</fullName>
    </submittedName>
</protein>
<reference evidence="1" key="1">
    <citation type="journal article" date="2019" name="MBio">
        <title>Virus Genomes from Deep Sea Sediments Expand the Ocean Megavirome and Support Independent Origins of Viral Gigantism.</title>
        <authorList>
            <person name="Backstrom D."/>
            <person name="Yutin N."/>
            <person name="Jorgensen S.L."/>
            <person name="Dharamshi J."/>
            <person name="Homa F."/>
            <person name="Zaremba-Niedwiedzka K."/>
            <person name="Spang A."/>
            <person name="Wolf Y.I."/>
            <person name="Koonin E.V."/>
            <person name="Ettema T.J."/>
        </authorList>
    </citation>
    <scope>NUCLEOTIDE SEQUENCE</scope>
</reference>
<evidence type="ECO:0000313" key="1">
    <source>
        <dbReference type="EMBL" id="QBK85615.1"/>
    </source>
</evidence>
<proteinExistence type="predicted"/>
<sequence length="122" mass="12791">MSARTIGYPNAQGPAIITGGAAVAPGAPPVDWPIPDTPGWNGNFTVYPTGATVMSGSSLAEFGFNQLWSGASPPRRETFDISNVPLVSGQNVITGPAKPVYLSPVNLAFPSSKVSDTMWEWK</sequence>
<name>A0A481YS98_9VIRU</name>
<gene>
    <name evidence="1" type="ORF">LCMAC101_02100</name>
</gene>
<accession>A0A481YS98</accession>
<organism evidence="1">
    <name type="scientific">Marseillevirus LCMAC101</name>
    <dbReference type="NCBI Taxonomy" id="2506602"/>
    <lineage>
        <taxon>Viruses</taxon>
        <taxon>Varidnaviria</taxon>
        <taxon>Bamfordvirae</taxon>
        <taxon>Nucleocytoviricota</taxon>
        <taxon>Megaviricetes</taxon>
        <taxon>Pimascovirales</taxon>
        <taxon>Pimascovirales incertae sedis</taxon>
        <taxon>Marseilleviridae</taxon>
    </lineage>
</organism>